<dbReference type="Proteomes" id="UP000289340">
    <property type="component" value="Chromosome 9"/>
</dbReference>
<feature type="non-terminal residue" evidence="2">
    <location>
        <position position="1"/>
    </location>
</feature>
<sequence>EFLVALGVERMFPMRLWVVVVFIMLVSTVAAKPHRILLDTNVELDDVFAFLYRLKHNTLEFQLEGVTINANAWTNVGHAMNQVYDLLYMMGRDDIVVGMGSEG</sequence>
<name>A0A445J0W3_GLYSO</name>
<gene>
    <name evidence="2" type="ORF">D0Y65_024120</name>
</gene>
<accession>A0A445J0W3</accession>
<keyword evidence="1" id="KW-0472">Membrane</keyword>
<dbReference type="InterPro" id="IPR036452">
    <property type="entry name" value="Ribo_hydro-like"/>
</dbReference>
<dbReference type="SUPFAM" id="SSF53590">
    <property type="entry name" value="Nucleoside hydrolase"/>
    <property type="match status" value="1"/>
</dbReference>
<protein>
    <submittedName>
        <fullName evidence="2">Uncharacterized protein</fullName>
    </submittedName>
</protein>
<keyword evidence="3" id="KW-1185">Reference proteome</keyword>
<dbReference type="EMBL" id="QZWG01000009">
    <property type="protein sequence ID" value="RZB91977.1"/>
    <property type="molecule type" value="Genomic_DNA"/>
</dbReference>
<dbReference type="PANTHER" id="PTHR46692:SF4">
    <property type="entry name" value="INOSINE-URIDINE PREFERRING NUCLEOSIDE HYDROLASE"/>
    <property type="match status" value="1"/>
</dbReference>
<proteinExistence type="predicted"/>
<keyword evidence="1" id="KW-1133">Transmembrane helix</keyword>
<comment type="caution">
    <text evidence="2">The sequence shown here is derived from an EMBL/GenBank/DDBJ whole genome shotgun (WGS) entry which is preliminary data.</text>
</comment>
<feature type="transmembrane region" description="Helical" evidence="1">
    <location>
        <begin position="12"/>
        <end position="31"/>
    </location>
</feature>
<evidence type="ECO:0000256" key="1">
    <source>
        <dbReference type="SAM" id="Phobius"/>
    </source>
</evidence>
<reference evidence="2 3" key="1">
    <citation type="submission" date="2018-09" db="EMBL/GenBank/DDBJ databases">
        <title>A high-quality reference genome of wild soybean provides a powerful tool to mine soybean genomes.</title>
        <authorList>
            <person name="Xie M."/>
            <person name="Chung C.Y.L."/>
            <person name="Li M.-W."/>
            <person name="Wong F.-L."/>
            <person name="Chan T.-F."/>
            <person name="Lam H.-M."/>
        </authorList>
    </citation>
    <scope>NUCLEOTIDE SEQUENCE [LARGE SCALE GENOMIC DNA]</scope>
    <source>
        <strain evidence="3">cv. W05</strain>
        <tissue evidence="2">Hypocotyl of etiolated seedlings</tissue>
    </source>
</reference>
<evidence type="ECO:0000313" key="3">
    <source>
        <dbReference type="Proteomes" id="UP000289340"/>
    </source>
</evidence>
<dbReference type="AlphaFoldDB" id="A0A445J0W3"/>
<dbReference type="Gene3D" id="3.90.245.10">
    <property type="entry name" value="Ribonucleoside hydrolase-like"/>
    <property type="match status" value="1"/>
</dbReference>
<keyword evidence="1" id="KW-0812">Transmembrane</keyword>
<evidence type="ECO:0000313" key="2">
    <source>
        <dbReference type="EMBL" id="RZB91977.1"/>
    </source>
</evidence>
<dbReference type="GO" id="GO:0016799">
    <property type="term" value="F:hydrolase activity, hydrolyzing N-glycosyl compounds"/>
    <property type="evidence" value="ECO:0007669"/>
    <property type="project" value="InterPro"/>
</dbReference>
<organism evidence="2 3">
    <name type="scientific">Glycine soja</name>
    <name type="common">Wild soybean</name>
    <dbReference type="NCBI Taxonomy" id="3848"/>
    <lineage>
        <taxon>Eukaryota</taxon>
        <taxon>Viridiplantae</taxon>
        <taxon>Streptophyta</taxon>
        <taxon>Embryophyta</taxon>
        <taxon>Tracheophyta</taxon>
        <taxon>Spermatophyta</taxon>
        <taxon>Magnoliopsida</taxon>
        <taxon>eudicotyledons</taxon>
        <taxon>Gunneridae</taxon>
        <taxon>Pentapetalae</taxon>
        <taxon>rosids</taxon>
        <taxon>fabids</taxon>
        <taxon>Fabales</taxon>
        <taxon>Fabaceae</taxon>
        <taxon>Papilionoideae</taxon>
        <taxon>50 kb inversion clade</taxon>
        <taxon>NPAAA clade</taxon>
        <taxon>indigoferoid/millettioid clade</taxon>
        <taxon>Phaseoleae</taxon>
        <taxon>Glycine</taxon>
        <taxon>Glycine subgen. Soja</taxon>
    </lineage>
</organism>
<dbReference type="PANTHER" id="PTHR46692">
    <property type="entry name" value="INOSINE-URIDINE PREFERRING NUCLEOSIDE HYDROLASE FAMILY PROTEIN"/>
    <property type="match status" value="1"/>
</dbReference>